<dbReference type="Proteomes" id="UP000778951">
    <property type="component" value="Unassembled WGS sequence"/>
</dbReference>
<organism evidence="1 2">
    <name type="scientific">Entomospira culicis</name>
    <dbReference type="NCBI Taxonomy" id="2719989"/>
    <lineage>
        <taxon>Bacteria</taxon>
        <taxon>Pseudomonadati</taxon>
        <taxon>Spirochaetota</taxon>
        <taxon>Spirochaetia</taxon>
        <taxon>Spirochaetales</taxon>
        <taxon>Spirochaetaceae</taxon>
        <taxon>Entomospira</taxon>
    </lineage>
</organism>
<protein>
    <submittedName>
        <fullName evidence="1">Uncharacterized protein</fullName>
    </submittedName>
</protein>
<accession>A0A968GEH6</accession>
<reference evidence="1" key="1">
    <citation type="submission" date="2020-03" db="EMBL/GenBank/DDBJ databases">
        <title>Spirochaetal bacteria isolated from arthropods constitute a novel genus Entomospira genus novum within the order Spirochaetales.</title>
        <authorList>
            <person name="Grana-Miraglia L."/>
            <person name="Sikutova S."/>
            <person name="Fingerle V."/>
            <person name="Sing A."/>
            <person name="Castillo-Ramirez S."/>
            <person name="Margos G."/>
            <person name="Rudolf I."/>
        </authorList>
    </citation>
    <scope>NUCLEOTIDE SEQUENCE</scope>
    <source>
        <strain evidence="1">BR149</strain>
    </source>
</reference>
<proteinExistence type="predicted"/>
<comment type="caution">
    <text evidence="1">The sequence shown here is derived from an EMBL/GenBank/DDBJ whole genome shotgun (WGS) entry which is preliminary data.</text>
</comment>
<dbReference type="Gene3D" id="3.90.550.10">
    <property type="entry name" value="Spore Coat Polysaccharide Biosynthesis Protein SpsA, Chain A"/>
    <property type="match status" value="1"/>
</dbReference>
<sequence length="310" mass="36165">MKSTISTHFRGQQIYTIVSTCAPLSHTHSFSVAILPRGVNHFFSDQIEALSRFNPEEILLFNYRPTKQINIPIREIWTKESLSAGEMVNIAMTEAKTPFVFILWNDIELNAQDVSHHLFLKLEERGDLCTTPQFYNQNGMPIPSLTLPIFPPNDIFRVIRTQHQESQTAKTFITLDFCGVYNRARFLNLGGYDPQITSEYWQKVEFGMRASMWGEHIIFNPALGVSYTDTIPVDDESITLNTTLFALKTLEVKMSKRGAYLPWKSFFWLWKEKNGWQMFKELRDWVLENRFRFKSDALLVVDNWQSYPRA</sequence>
<gene>
    <name evidence="1" type="ORF">HCT48_02670</name>
</gene>
<dbReference type="InterPro" id="IPR029044">
    <property type="entry name" value="Nucleotide-diphossugar_trans"/>
</dbReference>
<keyword evidence="2" id="KW-1185">Reference proteome</keyword>
<dbReference type="RefSeq" id="WP_167695217.1">
    <property type="nucleotide sequence ID" value="NZ_CP118181.1"/>
</dbReference>
<dbReference type="AlphaFoldDB" id="A0A968GEH6"/>
<name>A0A968GEH6_9SPIO</name>
<dbReference type="SUPFAM" id="SSF53448">
    <property type="entry name" value="Nucleotide-diphospho-sugar transferases"/>
    <property type="match status" value="1"/>
</dbReference>
<evidence type="ECO:0000313" key="2">
    <source>
        <dbReference type="Proteomes" id="UP000778951"/>
    </source>
</evidence>
<evidence type="ECO:0000313" key="1">
    <source>
        <dbReference type="EMBL" id="NIZ69116.1"/>
    </source>
</evidence>
<dbReference type="EMBL" id="JAATLM010000001">
    <property type="protein sequence ID" value="NIZ69116.1"/>
    <property type="molecule type" value="Genomic_DNA"/>
</dbReference>